<keyword evidence="1" id="KW-0175">Coiled coil</keyword>
<sequence>MEEEKGLHQNDNTFFDECNDKAWITLLITEQNEIDKTHVCLLCQRVVKNAMELVCNEHDTNSKSLIIGEGCLKRYLQKSGGKCPIGQHSNCKFLESARIRKHINNMVVVCPRQFELDMDRQSNEIHKTEAKEKKSVCTFQGRVEAVDEHLKNSCPIQAKDCWFEKFGCSQHANEQDTKSQTQTHLKLVLEYVQWLEQKLKHANNFIQALQSQNVTQSCQVLSVAIFDFFELLSQSKGYQRLLQNLTTEVRTKDEHIQQLNDEIEELKMSLQSYRTKQKHEK</sequence>
<dbReference type="Proteomes" id="UP000023152">
    <property type="component" value="Unassembled WGS sequence"/>
</dbReference>
<feature type="coiled-coil region" evidence="1">
    <location>
        <begin position="242"/>
        <end position="276"/>
    </location>
</feature>
<dbReference type="OrthoDB" id="5947827at2759"/>
<comment type="caution">
    <text evidence="2">The sequence shown here is derived from an EMBL/GenBank/DDBJ whole genome shotgun (WGS) entry which is preliminary data.</text>
</comment>
<evidence type="ECO:0000313" key="2">
    <source>
        <dbReference type="EMBL" id="ETO23903.1"/>
    </source>
</evidence>
<organism evidence="2 3">
    <name type="scientific">Reticulomyxa filosa</name>
    <dbReference type="NCBI Taxonomy" id="46433"/>
    <lineage>
        <taxon>Eukaryota</taxon>
        <taxon>Sar</taxon>
        <taxon>Rhizaria</taxon>
        <taxon>Retaria</taxon>
        <taxon>Foraminifera</taxon>
        <taxon>Monothalamids</taxon>
        <taxon>Reticulomyxidae</taxon>
        <taxon>Reticulomyxa</taxon>
    </lineage>
</organism>
<accession>X6NDF3</accession>
<reference evidence="2 3" key="1">
    <citation type="journal article" date="2013" name="Curr. Biol.">
        <title>The Genome of the Foraminiferan Reticulomyxa filosa.</title>
        <authorList>
            <person name="Glockner G."/>
            <person name="Hulsmann N."/>
            <person name="Schleicher M."/>
            <person name="Noegel A.A."/>
            <person name="Eichinger L."/>
            <person name="Gallinger C."/>
            <person name="Pawlowski J."/>
            <person name="Sierra R."/>
            <person name="Euteneuer U."/>
            <person name="Pillet L."/>
            <person name="Moustafa A."/>
            <person name="Platzer M."/>
            <person name="Groth M."/>
            <person name="Szafranski K."/>
            <person name="Schliwa M."/>
        </authorList>
    </citation>
    <scope>NUCLEOTIDE SEQUENCE [LARGE SCALE GENOMIC DNA]</scope>
</reference>
<dbReference type="AlphaFoldDB" id="X6NDF3"/>
<evidence type="ECO:0008006" key="4">
    <source>
        <dbReference type="Google" id="ProtNLM"/>
    </source>
</evidence>
<protein>
    <recommendedName>
        <fullName evidence="4">TRAF-type domain-containing protein</fullName>
    </recommendedName>
</protein>
<name>X6NDF3_RETFI</name>
<evidence type="ECO:0000256" key="1">
    <source>
        <dbReference type="SAM" id="Coils"/>
    </source>
</evidence>
<proteinExistence type="predicted"/>
<keyword evidence="3" id="KW-1185">Reference proteome</keyword>
<evidence type="ECO:0000313" key="3">
    <source>
        <dbReference type="Proteomes" id="UP000023152"/>
    </source>
</evidence>
<gene>
    <name evidence="2" type="ORF">RFI_13257</name>
</gene>
<feature type="non-terminal residue" evidence="2">
    <location>
        <position position="281"/>
    </location>
</feature>
<dbReference type="EMBL" id="ASPP01009612">
    <property type="protein sequence ID" value="ETO23903.1"/>
    <property type="molecule type" value="Genomic_DNA"/>
</dbReference>